<name>A0A0D8X7R0_DICVI</name>
<reference evidence="1 2" key="1">
    <citation type="submission" date="2013-11" db="EMBL/GenBank/DDBJ databases">
        <title>Draft genome of the bovine lungworm Dictyocaulus viviparus.</title>
        <authorList>
            <person name="Mitreva M."/>
        </authorList>
    </citation>
    <scope>NUCLEOTIDE SEQUENCE [LARGE SCALE GENOMIC DNA]</scope>
    <source>
        <strain evidence="1 2">HannoverDv2000</strain>
    </source>
</reference>
<sequence length="134" mass="16180">MCHSFPLHPMDENPLFSELVDRPPHHSLASYEFDDHTSLLEILRELQLTEEQLIENSFPRWRNWQKTEAVIKPSYFDQMSGRMEFVPDHDTRRNCVRCHAPYRIPIDGKKRIDFCIHHKKPAKKGNYYRYRIIQ</sequence>
<gene>
    <name evidence="1" type="ORF">DICVIV_14290</name>
</gene>
<accession>A0A0D8X7R0</accession>
<dbReference type="Proteomes" id="UP000053766">
    <property type="component" value="Unassembled WGS sequence"/>
</dbReference>
<proteinExistence type="predicted"/>
<keyword evidence="2" id="KW-1185">Reference proteome</keyword>
<evidence type="ECO:0000313" key="2">
    <source>
        <dbReference type="Proteomes" id="UP000053766"/>
    </source>
</evidence>
<dbReference type="OrthoDB" id="206335at2759"/>
<organism evidence="1 2">
    <name type="scientific">Dictyocaulus viviparus</name>
    <name type="common">Bovine lungworm</name>
    <dbReference type="NCBI Taxonomy" id="29172"/>
    <lineage>
        <taxon>Eukaryota</taxon>
        <taxon>Metazoa</taxon>
        <taxon>Ecdysozoa</taxon>
        <taxon>Nematoda</taxon>
        <taxon>Chromadorea</taxon>
        <taxon>Rhabditida</taxon>
        <taxon>Rhabditina</taxon>
        <taxon>Rhabditomorpha</taxon>
        <taxon>Strongyloidea</taxon>
        <taxon>Metastrongylidae</taxon>
        <taxon>Dictyocaulus</taxon>
    </lineage>
</organism>
<dbReference type="AlphaFoldDB" id="A0A0D8X7R0"/>
<evidence type="ECO:0000313" key="1">
    <source>
        <dbReference type="EMBL" id="KJH39817.1"/>
    </source>
</evidence>
<dbReference type="EMBL" id="KN720191">
    <property type="protein sequence ID" value="KJH39817.1"/>
    <property type="molecule type" value="Genomic_DNA"/>
</dbReference>
<protein>
    <submittedName>
        <fullName evidence="1">Uncharacterized protein</fullName>
    </submittedName>
</protein>
<reference evidence="2" key="2">
    <citation type="journal article" date="2016" name="Sci. Rep.">
        <title>Dictyocaulus viviparus genome, variome and transcriptome elucidate lungworm biology and support future intervention.</title>
        <authorList>
            <person name="McNulty S.N."/>
            <person name="Strube C."/>
            <person name="Rosa B.A."/>
            <person name="Martin J.C."/>
            <person name="Tyagi R."/>
            <person name="Choi Y.J."/>
            <person name="Wang Q."/>
            <person name="Hallsworth Pepin K."/>
            <person name="Zhang X."/>
            <person name="Ozersky P."/>
            <person name="Wilson R.K."/>
            <person name="Sternberg P.W."/>
            <person name="Gasser R.B."/>
            <person name="Mitreva M."/>
        </authorList>
    </citation>
    <scope>NUCLEOTIDE SEQUENCE [LARGE SCALE GENOMIC DNA]</scope>
    <source>
        <strain evidence="2">HannoverDv2000</strain>
    </source>
</reference>